<proteinExistence type="predicted"/>
<evidence type="ECO:0000313" key="2">
    <source>
        <dbReference type="EMBL" id="WJW69903.1"/>
    </source>
</evidence>
<reference evidence="2" key="2">
    <citation type="journal article" date="2024" name="Nature">
        <title>Anoxygenic phototroph of the Chloroflexota uses a type I reaction centre.</title>
        <authorList>
            <person name="Tsuji J.M."/>
            <person name="Shaw N.A."/>
            <person name="Nagashima S."/>
            <person name="Venkiteswaran J.J."/>
            <person name="Schiff S.L."/>
            <person name="Watanabe T."/>
            <person name="Fukui M."/>
            <person name="Hanada S."/>
            <person name="Tank M."/>
            <person name="Neufeld J.D."/>
        </authorList>
    </citation>
    <scope>NUCLEOTIDE SEQUENCE</scope>
    <source>
        <strain evidence="2">L227-S17</strain>
    </source>
</reference>
<dbReference type="AlphaFoldDB" id="A0A8T7M799"/>
<dbReference type="EMBL" id="CP128400">
    <property type="protein sequence ID" value="WJW69903.1"/>
    <property type="molecule type" value="Genomic_DNA"/>
</dbReference>
<dbReference type="Proteomes" id="UP001431572">
    <property type="component" value="Chromosome 2"/>
</dbReference>
<organism evidence="1 3">
    <name type="scientific">Candidatus Chlorohelix allophototropha</name>
    <dbReference type="NCBI Taxonomy" id="3003348"/>
    <lineage>
        <taxon>Bacteria</taxon>
        <taxon>Bacillati</taxon>
        <taxon>Chloroflexota</taxon>
        <taxon>Chloroflexia</taxon>
        <taxon>Candidatus Chloroheliales</taxon>
        <taxon>Candidatus Chloroheliaceae</taxon>
        <taxon>Candidatus Chlorohelix</taxon>
    </lineage>
</organism>
<dbReference type="CDD" id="cd00657">
    <property type="entry name" value="Ferritin_like"/>
    <property type="match status" value="1"/>
</dbReference>
<evidence type="ECO:0000313" key="1">
    <source>
        <dbReference type="EMBL" id="NWJ47998.1"/>
    </source>
</evidence>
<dbReference type="GO" id="GO:0016491">
    <property type="term" value="F:oxidoreductase activity"/>
    <property type="evidence" value="ECO:0007669"/>
    <property type="project" value="InterPro"/>
</dbReference>
<evidence type="ECO:0000313" key="4">
    <source>
        <dbReference type="Proteomes" id="UP001431572"/>
    </source>
</evidence>
<evidence type="ECO:0000313" key="3">
    <source>
        <dbReference type="Proteomes" id="UP000521676"/>
    </source>
</evidence>
<dbReference type="InterPro" id="IPR009078">
    <property type="entry name" value="Ferritin-like_SF"/>
</dbReference>
<dbReference type="RefSeq" id="WP_341471775.1">
    <property type="nucleotide sequence ID" value="NZ_CP128400.1"/>
</dbReference>
<sequence>MWQERLGYLQDVYRITGRRFGYFVANVANGSLTNRLNAPSSSSALWNLEYEPDFAKGRKLYDLAKLKGWNPETDIEWDKITSSDQPLMRDEYWGAASMGLTEVLTEEETLELNRYDLGWIISQLMHGEQGSLLICAQLVDMRPDMDGKLFLASQVMDEARHTEVFRHYLDSLKVVPPDVNIKFIIDSLLGTANWYKKAIGMLILIEGYAMGVFSYVKRATLDPCLLQILDFVMQDEGRHVGFGIESIAEEVRDMLVDERQELEDYAYSLCRTLFFGRERGGFRSQLNKYWEMSQGRTGLTRAEFEHKVYNSSAMIEFQHDTFYNHLATNLDRTGLFSERVKPKYRELGLPV</sequence>
<keyword evidence="4" id="KW-1185">Reference proteome</keyword>
<gene>
    <name evidence="1" type="ORF">HXX08_19255</name>
    <name evidence="2" type="ORF">OZ401_003533</name>
</gene>
<dbReference type="EMBL" id="JACATZ010000003">
    <property type="protein sequence ID" value="NWJ47998.1"/>
    <property type="molecule type" value="Genomic_DNA"/>
</dbReference>
<protein>
    <submittedName>
        <fullName evidence="1">Ferritin-like domain-containing protein</fullName>
    </submittedName>
</protein>
<accession>A0A8T7M799</accession>
<dbReference type="Proteomes" id="UP000521676">
    <property type="component" value="Unassembled WGS sequence"/>
</dbReference>
<dbReference type="InterPro" id="IPR012348">
    <property type="entry name" value="RNR-like"/>
</dbReference>
<name>A0A8T7M799_9CHLR</name>
<reference evidence="1 3" key="1">
    <citation type="submission" date="2020-06" db="EMBL/GenBank/DDBJ databases">
        <title>Anoxygenic phototrophic Chloroflexota member uses a Type I reaction center.</title>
        <authorList>
            <person name="Tsuji J.M."/>
            <person name="Shaw N.A."/>
            <person name="Nagashima S."/>
            <person name="Venkiteswaran J."/>
            <person name="Schiff S.L."/>
            <person name="Hanada S."/>
            <person name="Tank M."/>
            <person name="Neufeld J.D."/>
        </authorList>
    </citation>
    <scope>NUCLEOTIDE SEQUENCE [LARGE SCALE GENOMIC DNA]</scope>
    <source>
        <strain evidence="1">L227-S17</strain>
    </source>
</reference>
<dbReference type="Gene3D" id="1.10.620.20">
    <property type="entry name" value="Ribonucleotide Reductase, subunit A"/>
    <property type="match status" value="1"/>
</dbReference>
<dbReference type="SUPFAM" id="SSF47240">
    <property type="entry name" value="Ferritin-like"/>
    <property type="match status" value="1"/>
</dbReference>